<organism evidence="2 3">
    <name type="scientific">Neobacillus bataviensis LMG 21833</name>
    <dbReference type="NCBI Taxonomy" id="1117379"/>
    <lineage>
        <taxon>Bacteria</taxon>
        <taxon>Bacillati</taxon>
        <taxon>Bacillota</taxon>
        <taxon>Bacilli</taxon>
        <taxon>Bacillales</taxon>
        <taxon>Bacillaceae</taxon>
        <taxon>Neobacillus</taxon>
    </lineage>
</organism>
<dbReference type="PATRIC" id="fig|1117379.3.peg.1809"/>
<evidence type="ECO:0008006" key="4">
    <source>
        <dbReference type="Google" id="ProtNLM"/>
    </source>
</evidence>
<keyword evidence="3" id="KW-1185">Reference proteome</keyword>
<dbReference type="RefSeq" id="WP_007084751.1">
    <property type="nucleotide sequence ID" value="NZ_AJLS01000055.1"/>
</dbReference>
<dbReference type="Pfam" id="PF09911">
    <property type="entry name" value="DUF2140"/>
    <property type="match status" value="1"/>
</dbReference>
<evidence type="ECO:0000256" key="1">
    <source>
        <dbReference type="SAM" id="Phobius"/>
    </source>
</evidence>
<feature type="transmembrane region" description="Helical" evidence="1">
    <location>
        <begin position="12"/>
        <end position="32"/>
    </location>
</feature>
<name>K6DMV8_9BACI</name>
<proteinExistence type="predicted"/>
<keyword evidence="1" id="KW-0472">Membrane</keyword>
<keyword evidence="1" id="KW-1133">Transmembrane helix</keyword>
<reference evidence="2 3" key="1">
    <citation type="journal article" date="2012" name="Front. Microbiol.">
        <title>Redundancy and modularity in membrane-associated dissimilatory nitrate reduction in Bacillus.</title>
        <authorList>
            <person name="Heylen K."/>
            <person name="Keltjens J."/>
        </authorList>
    </citation>
    <scope>NUCLEOTIDE SEQUENCE [LARGE SCALE GENOMIC DNA]</scope>
    <source>
        <strain evidence="3">LMG 21833T</strain>
    </source>
</reference>
<dbReference type="InterPro" id="IPR018672">
    <property type="entry name" value="DUF2140"/>
</dbReference>
<dbReference type="OrthoDB" id="2412610at2"/>
<dbReference type="EMBL" id="AJLS01000055">
    <property type="protein sequence ID" value="EKN69483.1"/>
    <property type="molecule type" value="Genomic_DNA"/>
</dbReference>
<dbReference type="eggNOG" id="COG4698">
    <property type="taxonomic scope" value="Bacteria"/>
</dbReference>
<comment type="caution">
    <text evidence="2">The sequence shown here is derived from an EMBL/GenBank/DDBJ whole genome shotgun (WGS) entry which is preliminary data.</text>
</comment>
<evidence type="ECO:0000313" key="3">
    <source>
        <dbReference type="Proteomes" id="UP000006316"/>
    </source>
</evidence>
<evidence type="ECO:0000313" key="2">
    <source>
        <dbReference type="EMBL" id="EKN69483.1"/>
    </source>
</evidence>
<keyword evidence="1" id="KW-0812">Transmembrane</keyword>
<dbReference type="AlphaFoldDB" id="K6DMV8"/>
<accession>K6DMV8</accession>
<sequence>MKRNKWKIGFLLLLGINLLIAIIIFSLVISPLDGKEISKINSPTGDHVSFHVKSNKYDLNRLINHYLKEEAADSPIEYRIILGDEVELYGVLPFFSEKLNLKLTFEPIAQKNGDLVLEQKSMSVGKLHLPISYVLNYISENYKLPKGVEIRPNDHLVYVHMQQLKLKSDLQIKADKFDLKKDDIGFTILVPMK</sequence>
<gene>
    <name evidence="2" type="ORF">BABA_08651</name>
</gene>
<protein>
    <recommendedName>
        <fullName evidence="4">YpmS</fullName>
    </recommendedName>
</protein>
<dbReference type="STRING" id="1117379.BABA_08651"/>
<dbReference type="Proteomes" id="UP000006316">
    <property type="component" value="Unassembled WGS sequence"/>
</dbReference>